<keyword evidence="3" id="KW-1185">Reference proteome</keyword>
<keyword evidence="1" id="KW-0812">Transmembrane</keyword>
<sequence length="228" mass="25845">MKSNTLKLLKKELCLGNASQSVIWTICCFGMYFIPSYPMYVGPFYMTLCIMMTFALNQSSHDILYTVLLPVKKIDVVKARFMYCGMMELFAFICALLGWCIRTAAGFPANTAGIELTLAYFGFQMIIFAIFNLIFLGNVYKDPLKPGLRYIAAAVAYFICYAACELPVWAYYAKAENSLAKVGELYTSRDTQFIIPQLIILAAGIVIYAVSWCLTFRRAARQFEKYDL</sequence>
<dbReference type="Proteomes" id="UP000182360">
    <property type="component" value="Unassembled WGS sequence"/>
</dbReference>
<dbReference type="OrthoDB" id="2216839at2"/>
<evidence type="ECO:0000256" key="1">
    <source>
        <dbReference type="SAM" id="Phobius"/>
    </source>
</evidence>
<dbReference type="InterPro" id="IPR025699">
    <property type="entry name" value="ABC2_memb-like"/>
</dbReference>
<feature type="transmembrane region" description="Helical" evidence="1">
    <location>
        <begin position="117"/>
        <end position="136"/>
    </location>
</feature>
<feature type="transmembrane region" description="Helical" evidence="1">
    <location>
        <begin position="148"/>
        <end position="173"/>
    </location>
</feature>
<dbReference type="EMBL" id="FOFU01000004">
    <property type="protein sequence ID" value="SEQ42563.1"/>
    <property type="molecule type" value="Genomic_DNA"/>
</dbReference>
<feature type="transmembrane region" description="Helical" evidence="1">
    <location>
        <begin position="40"/>
        <end position="60"/>
    </location>
</feature>
<proteinExistence type="predicted"/>
<keyword evidence="1" id="KW-1133">Transmembrane helix</keyword>
<protein>
    <submittedName>
        <fullName evidence="2">ABC-2 family transporter protein</fullName>
    </submittedName>
</protein>
<dbReference type="RefSeq" id="WP_074643182.1">
    <property type="nucleotide sequence ID" value="NZ_FOFU01000004.1"/>
</dbReference>
<dbReference type="STRING" id="163.SAMN04487775_10951"/>
<evidence type="ECO:0000313" key="3">
    <source>
        <dbReference type="Proteomes" id="UP000182360"/>
    </source>
</evidence>
<feature type="transmembrane region" description="Helical" evidence="1">
    <location>
        <begin position="193"/>
        <end position="216"/>
    </location>
</feature>
<dbReference type="AlphaFoldDB" id="A0A1H9FY93"/>
<dbReference type="Pfam" id="PF13346">
    <property type="entry name" value="ABC2_membrane_5"/>
    <property type="match status" value="1"/>
</dbReference>
<name>A0A1H9FY93_9SPIR</name>
<feature type="transmembrane region" description="Helical" evidence="1">
    <location>
        <begin position="81"/>
        <end position="105"/>
    </location>
</feature>
<organism evidence="2 3">
    <name type="scientific">Treponema bryantii</name>
    <dbReference type="NCBI Taxonomy" id="163"/>
    <lineage>
        <taxon>Bacteria</taxon>
        <taxon>Pseudomonadati</taxon>
        <taxon>Spirochaetota</taxon>
        <taxon>Spirochaetia</taxon>
        <taxon>Spirochaetales</taxon>
        <taxon>Treponemataceae</taxon>
        <taxon>Treponema</taxon>
    </lineage>
</organism>
<gene>
    <name evidence="2" type="ORF">SAMN04487977_104201</name>
</gene>
<evidence type="ECO:0000313" key="2">
    <source>
        <dbReference type="EMBL" id="SEQ42563.1"/>
    </source>
</evidence>
<keyword evidence="1" id="KW-0472">Membrane</keyword>
<reference evidence="2 3" key="1">
    <citation type="submission" date="2016-10" db="EMBL/GenBank/DDBJ databases">
        <authorList>
            <person name="de Groot N.N."/>
        </authorList>
    </citation>
    <scope>NUCLEOTIDE SEQUENCE [LARGE SCALE GENOMIC DNA]</scope>
    <source>
        <strain evidence="2 3">B25</strain>
    </source>
</reference>
<feature type="transmembrane region" description="Helical" evidence="1">
    <location>
        <begin position="12"/>
        <end position="34"/>
    </location>
</feature>
<accession>A0A1H9FY93</accession>